<name>A0ABN6SEF7_9BIFI</name>
<reference evidence="1 2" key="1">
    <citation type="journal article" date="2023" name="Microbiol. Spectr.">
        <title>Symbiosis of Carpenter Bees with Uncharacterized Lactic Acid Bacteria Showing NAD Auxotrophy.</title>
        <authorList>
            <person name="Kawasaki S."/>
            <person name="Ozawa K."/>
            <person name="Mori T."/>
            <person name="Yamamoto A."/>
            <person name="Ito M."/>
            <person name="Ohkuma M."/>
            <person name="Sakamoto M."/>
            <person name="Matsutani M."/>
        </authorList>
    </citation>
    <scope>NUCLEOTIDE SEQUENCE [LARGE SCALE GENOMIC DNA]</scope>
    <source>
        <strain evidence="1 2">KimH</strain>
    </source>
</reference>
<keyword evidence="2" id="KW-1185">Reference proteome</keyword>
<organism evidence="1 2">
    <name type="scientific">Bombiscardovia apis</name>
    <dbReference type="NCBI Taxonomy" id="2932182"/>
    <lineage>
        <taxon>Bacteria</taxon>
        <taxon>Bacillati</taxon>
        <taxon>Actinomycetota</taxon>
        <taxon>Actinomycetes</taxon>
        <taxon>Bifidobacteriales</taxon>
        <taxon>Bifidobacteriaceae</taxon>
        <taxon>Bombiscardovia</taxon>
    </lineage>
</organism>
<evidence type="ECO:0000313" key="2">
    <source>
        <dbReference type="Proteomes" id="UP001321748"/>
    </source>
</evidence>
<dbReference type="InterPro" id="IPR043519">
    <property type="entry name" value="NT_sf"/>
</dbReference>
<proteinExistence type="predicted"/>
<gene>
    <name evidence="1" type="ORF">KIMH_05120</name>
</gene>
<protein>
    <submittedName>
        <fullName evidence="1">Uncharacterized protein</fullName>
    </submittedName>
</protein>
<dbReference type="Gene3D" id="3.30.460.10">
    <property type="entry name" value="Beta Polymerase, domain 2"/>
    <property type="match status" value="1"/>
</dbReference>
<dbReference type="Proteomes" id="UP001321748">
    <property type="component" value="Chromosome"/>
</dbReference>
<sequence length="61" mass="6364">MNQRGGGTMRTQHITVLGHDEGWHGCFEGIRERIVAGMEEAGMGGALVGVEHVGSTAVCGL</sequence>
<dbReference type="SUPFAM" id="SSF81301">
    <property type="entry name" value="Nucleotidyltransferase"/>
    <property type="match status" value="1"/>
</dbReference>
<dbReference type="EMBL" id="AP026800">
    <property type="protein sequence ID" value="BDR54401.1"/>
    <property type="molecule type" value="Genomic_DNA"/>
</dbReference>
<accession>A0ABN6SEF7</accession>
<dbReference type="InterPro" id="IPR007344">
    <property type="entry name" value="GrpB/CoaE"/>
</dbReference>
<evidence type="ECO:0000313" key="1">
    <source>
        <dbReference type="EMBL" id="BDR54401.1"/>
    </source>
</evidence>
<dbReference type="Pfam" id="PF04229">
    <property type="entry name" value="GrpB"/>
    <property type="match status" value="1"/>
</dbReference>